<dbReference type="InterPro" id="IPR038610">
    <property type="entry name" value="FliK-like_C_sf"/>
</dbReference>
<feature type="compositionally biased region" description="Low complexity" evidence="1">
    <location>
        <begin position="371"/>
        <end position="382"/>
    </location>
</feature>
<name>A0AAU9CAR9_9GAMM</name>
<dbReference type="Proteomes" id="UP001321825">
    <property type="component" value="Chromosome"/>
</dbReference>
<dbReference type="EMBL" id="AP024714">
    <property type="protein sequence ID" value="BCX81604.1"/>
    <property type="molecule type" value="Genomic_DNA"/>
</dbReference>
<protein>
    <recommendedName>
        <fullName evidence="2">Flagellar hook-length control protein-like C-terminal domain-containing protein</fullName>
    </recommendedName>
</protein>
<sequence length="382" mass="42012">MEIRRALQALIPVLGRSSAPSQPVPPLQVLQPGQRIQARVLAQTGPNQVMLEMLGSRVIADTQVSLPAGGQVRLEVVQGGPQPQLRVLQPASSGDAPAQLLRNVLPQQQPLTQSLPALLQLAGDPRIPEPVRRQLEQLRQALPRQTELVSPDRLRQAVRRSGLFADIPAEASAASRPPDLKHQLRQLADALRERPALPLHPSPEHASSPSDTLPSREAHSRTLETLLDSLSRKVTAALARITVDQLASLPQPDRPETVWHLEIPYHDDQSLEVLTLVIKREQERNGADAEASRPLWSVDLELQPASLGTIRARIVLSGRQISSYFWGERPDTRRLFAQHLEQLERRLSLAGLTPARLQVTERPLPPPTPEPAAAGPLLNEEA</sequence>
<dbReference type="KEGG" id="mcau:MIT9_P1182"/>
<dbReference type="RefSeq" id="WP_317706522.1">
    <property type="nucleotide sequence ID" value="NZ_AP024714.1"/>
</dbReference>
<dbReference type="AlphaFoldDB" id="A0AAU9CAR9"/>
<evidence type="ECO:0000259" key="2">
    <source>
        <dbReference type="Pfam" id="PF02120"/>
    </source>
</evidence>
<evidence type="ECO:0000313" key="4">
    <source>
        <dbReference type="Proteomes" id="UP001321825"/>
    </source>
</evidence>
<reference evidence="4" key="1">
    <citation type="journal article" date="2024" name="Int. J. Syst. Evol. Microbiol.">
        <title>Methylomarinovum tepidoasis sp. nov., a moderately thermophilic methanotroph of the family Methylothermaceae isolated from a deep-sea hydrothermal field.</title>
        <authorList>
            <person name="Hirayama H."/>
            <person name="Takaki Y."/>
            <person name="Abe M."/>
            <person name="Miyazaki M."/>
            <person name="Uematsu K."/>
            <person name="Matsui Y."/>
            <person name="Takai K."/>
        </authorList>
    </citation>
    <scope>NUCLEOTIDE SEQUENCE [LARGE SCALE GENOMIC DNA]</scope>
    <source>
        <strain evidence="4">IT-9</strain>
    </source>
</reference>
<organism evidence="3 4">
    <name type="scientific">Methylomarinovum caldicuralii</name>
    <dbReference type="NCBI Taxonomy" id="438856"/>
    <lineage>
        <taxon>Bacteria</taxon>
        <taxon>Pseudomonadati</taxon>
        <taxon>Pseudomonadota</taxon>
        <taxon>Gammaproteobacteria</taxon>
        <taxon>Methylococcales</taxon>
        <taxon>Methylothermaceae</taxon>
        <taxon>Methylomarinovum</taxon>
    </lineage>
</organism>
<proteinExistence type="predicted"/>
<feature type="region of interest" description="Disordered" evidence="1">
    <location>
        <begin position="358"/>
        <end position="382"/>
    </location>
</feature>
<evidence type="ECO:0000256" key="1">
    <source>
        <dbReference type="SAM" id="MobiDB-lite"/>
    </source>
</evidence>
<feature type="region of interest" description="Disordered" evidence="1">
    <location>
        <begin position="197"/>
        <end position="219"/>
    </location>
</feature>
<dbReference type="InterPro" id="IPR021136">
    <property type="entry name" value="Flagellar_hook_control-like_C"/>
</dbReference>
<accession>A0AAU9CAR9</accession>
<dbReference type="Gene3D" id="3.30.750.140">
    <property type="match status" value="1"/>
</dbReference>
<keyword evidence="4" id="KW-1185">Reference proteome</keyword>
<feature type="domain" description="Flagellar hook-length control protein-like C-terminal" evidence="2">
    <location>
        <begin position="287"/>
        <end position="362"/>
    </location>
</feature>
<gene>
    <name evidence="3" type="ORF">MIT9_P1182</name>
</gene>
<dbReference type="Pfam" id="PF02120">
    <property type="entry name" value="Flg_hook"/>
    <property type="match status" value="1"/>
</dbReference>
<evidence type="ECO:0000313" key="3">
    <source>
        <dbReference type="EMBL" id="BCX81604.1"/>
    </source>
</evidence>